<dbReference type="RefSeq" id="WP_165396860.1">
    <property type="nucleotide sequence ID" value="NZ_SGWV01000012.1"/>
</dbReference>
<dbReference type="Pfam" id="PF05065">
    <property type="entry name" value="Phage_capsid"/>
    <property type="match status" value="1"/>
</dbReference>
<sequence>MSNNLHYLYAAVHAARFPKLSAAQHAGLDTFLRKSAGAMDQIDKTRVWAAMSTTTPGEGGYLVAPAVAQQFVDTMKGYGWMRQVATPISTENGAALSYPGTDGTAEVGEALAQNASSTSLDMTFFGRSLNAHKVGSKVFTVPIELVQDAAFDIVSYVMARARARIGRVQNLQFTTGNGTTEPTGLVTAAAVGKTGTTGQTLTVTYDDLVDLVDSVDEGSLEMPDASSDNPAAMAPGWMFNQTTRKVIRKLKDSNGRPLWLPTYEDRSRDVGRHHGYLLGYPVYINNDMPSPGASAKSIAFGNLSSYVVRDVAEVELHRMDDSSFLRAGQVGFLATARAGGNLLDTSAVKVYQHSAT</sequence>
<dbReference type="InterPro" id="IPR024455">
    <property type="entry name" value="Phage_capsid"/>
</dbReference>
<reference evidence="3 4" key="1">
    <citation type="submission" date="2019-02" db="EMBL/GenBank/DDBJ databases">
        <title>Genomic Encyclopedia of Type Strains, Phase IV (KMG-IV): sequencing the most valuable type-strain genomes for metagenomic binning, comparative biology and taxonomic classification.</title>
        <authorList>
            <person name="Goeker M."/>
        </authorList>
    </citation>
    <scope>NUCLEOTIDE SEQUENCE [LARGE SCALE GENOMIC DNA]</scope>
    <source>
        <strain evidence="3 4">DSM 10617</strain>
    </source>
</reference>
<dbReference type="AlphaFoldDB" id="A0A4Q7LBQ5"/>
<gene>
    <name evidence="3" type="ORF">EV685_3699</name>
</gene>
<feature type="domain" description="Phage capsid-like C-terminal" evidence="2">
    <location>
        <begin position="59"/>
        <end position="352"/>
    </location>
</feature>
<dbReference type="EMBL" id="SGWV01000012">
    <property type="protein sequence ID" value="RZS47494.1"/>
    <property type="molecule type" value="Genomic_DNA"/>
</dbReference>
<organism evidence="3 4">
    <name type="scientific">Sphaerotilus mobilis</name>
    <dbReference type="NCBI Taxonomy" id="47994"/>
    <lineage>
        <taxon>Bacteria</taxon>
        <taxon>Pseudomonadati</taxon>
        <taxon>Pseudomonadota</taxon>
        <taxon>Betaproteobacteria</taxon>
        <taxon>Burkholderiales</taxon>
        <taxon>Sphaerotilaceae</taxon>
        <taxon>Sphaerotilus</taxon>
    </lineage>
</organism>
<evidence type="ECO:0000259" key="2">
    <source>
        <dbReference type="Pfam" id="PF05065"/>
    </source>
</evidence>
<evidence type="ECO:0000313" key="3">
    <source>
        <dbReference type="EMBL" id="RZS47494.1"/>
    </source>
</evidence>
<dbReference type="InterPro" id="IPR054612">
    <property type="entry name" value="Phage_capsid-like_C"/>
</dbReference>
<dbReference type="SUPFAM" id="SSF56563">
    <property type="entry name" value="Major capsid protein gp5"/>
    <property type="match status" value="1"/>
</dbReference>
<keyword evidence="4" id="KW-1185">Reference proteome</keyword>
<accession>A0A4Q7LBQ5</accession>
<evidence type="ECO:0000256" key="1">
    <source>
        <dbReference type="ARBA" id="ARBA00004328"/>
    </source>
</evidence>
<comment type="subcellular location">
    <subcellularLocation>
        <location evidence="1">Virion</location>
    </subcellularLocation>
</comment>
<comment type="caution">
    <text evidence="3">The sequence shown here is derived from an EMBL/GenBank/DDBJ whole genome shotgun (WGS) entry which is preliminary data.</text>
</comment>
<protein>
    <submittedName>
        <fullName evidence="3">HK97 family phage major capsid protein</fullName>
    </submittedName>
</protein>
<proteinExistence type="predicted"/>
<dbReference type="Gene3D" id="3.30.2320.10">
    <property type="entry name" value="hypothetical protein PF0899 domain"/>
    <property type="match status" value="1"/>
</dbReference>
<evidence type="ECO:0000313" key="4">
    <source>
        <dbReference type="Proteomes" id="UP000293433"/>
    </source>
</evidence>
<dbReference type="Gene3D" id="3.30.2400.10">
    <property type="entry name" value="Major capsid protein gp5"/>
    <property type="match status" value="1"/>
</dbReference>
<name>A0A4Q7LBQ5_9BURK</name>
<dbReference type="Proteomes" id="UP000293433">
    <property type="component" value="Unassembled WGS sequence"/>
</dbReference>
<dbReference type="NCBIfam" id="TIGR01554">
    <property type="entry name" value="major_cap_HK97"/>
    <property type="match status" value="1"/>
</dbReference>